<feature type="compositionally biased region" description="Basic and acidic residues" evidence="2">
    <location>
        <begin position="135"/>
        <end position="152"/>
    </location>
</feature>
<comment type="caution">
    <text evidence="3">The sequence shown here is derived from an EMBL/GenBank/DDBJ whole genome shotgun (WGS) entry which is preliminary data.</text>
</comment>
<evidence type="ECO:0000256" key="1">
    <source>
        <dbReference type="ARBA" id="ARBA00008842"/>
    </source>
</evidence>
<dbReference type="Pfam" id="PF01237">
    <property type="entry name" value="Oxysterol_BP"/>
    <property type="match status" value="1"/>
</dbReference>
<dbReference type="PANTHER" id="PTHR10972:SF102">
    <property type="entry name" value="OXYSTEROL-BINDING PROTEIN"/>
    <property type="match status" value="1"/>
</dbReference>
<accession>A0ABD1WWR9</accession>
<dbReference type="AlphaFoldDB" id="A0ABD1WWR9"/>
<proteinExistence type="inferred from homology"/>
<sequence>MNSPKLVIRFLPVPRVDWLGNVTIQCKETGLEAELCYRGNSFLSRRSQHRSIKGKIFLSSSSQTIYEINGHWDRTVTIKDASNERVTIIYNANEALSGLKTPIVKDPKDIVPSESIIDMGRGEPSYTTEELGESEGSKEHLLRKGKERLQKK</sequence>
<feature type="region of interest" description="Disordered" evidence="2">
    <location>
        <begin position="114"/>
        <end position="152"/>
    </location>
</feature>
<keyword evidence="4" id="KW-1185">Reference proteome</keyword>
<evidence type="ECO:0000313" key="4">
    <source>
        <dbReference type="Proteomes" id="UP001604277"/>
    </source>
</evidence>
<dbReference type="SUPFAM" id="SSF144000">
    <property type="entry name" value="Oxysterol-binding protein-like"/>
    <property type="match status" value="1"/>
</dbReference>
<dbReference type="PANTHER" id="PTHR10972">
    <property type="entry name" value="OXYSTEROL-BINDING PROTEIN-RELATED"/>
    <property type="match status" value="1"/>
</dbReference>
<protein>
    <submittedName>
        <fullName evidence="3">Oxysterol-binding protein-related protein 4C</fullName>
    </submittedName>
</protein>
<comment type="similarity">
    <text evidence="1">Belongs to the OSBP family.</text>
</comment>
<evidence type="ECO:0000256" key="2">
    <source>
        <dbReference type="SAM" id="MobiDB-lite"/>
    </source>
</evidence>
<dbReference type="EMBL" id="JBFOLJ010000002">
    <property type="protein sequence ID" value="KAL2554134.1"/>
    <property type="molecule type" value="Genomic_DNA"/>
</dbReference>
<dbReference type="InterPro" id="IPR037239">
    <property type="entry name" value="OSBP_sf"/>
</dbReference>
<evidence type="ECO:0000313" key="3">
    <source>
        <dbReference type="EMBL" id="KAL2554134.1"/>
    </source>
</evidence>
<name>A0ABD1WWR9_9LAMI</name>
<reference evidence="4" key="1">
    <citation type="submission" date="2024-07" db="EMBL/GenBank/DDBJ databases">
        <title>Two chromosome-level genome assemblies of Korean endemic species Abeliophyllum distichum and Forsythia ovata (Oleaceae).</title>
        <authorList>
            <person name="Jang H."/>
        </authorList>
    </citation>
    <scope>NUCLEOTIDE SEQUENCE [LARGE SCALE GENOMIC DNA]</scope>
</reference>
<gene>
    <name evidence="3" type="ORF">Fot_07753</name>
</gene>
<dbReference type="Gene3D" id="2.40.160.120">
    <property type="match status" value="1"/>
</dbReference>
<dbReference type="Proteomes" id="UP001604277">
    <property type="component" value="Unassembled WGS sequence"/>
</dbReference>
<dbReference type="InterPro" id="IPR000648">
    <property type="entry name" value="Oxysterol-bd"/>
</dbReference>
<organism evidence="3 4">
    <name type="scientific">Forsythia ovata</name>
    <dbReference type="NCBI Taxonomy" id="205694"/>
    <lineage>
        <taxon>Eukaryota</taxon>
        <taxon>Viridiplantae</taxon>
        <taxon>Streptophyta</taxon>
        <taxon>Embryophyta</taxon>
        <taxon>Tracheophyta</taxon>
        <taxon>Spermatophyta</taxon>
        <taxon>Magnoliopsida</taxon>
        <taxon>eudicotyledons</taxon>
        <taxon>Gunneridae</taxon>
        <taxon>Pentapetalae</taxon>
        <taxon>asterids</taxon>
        <taxon>lamiids</taxon>
        <taxon>Lamiales</taxon>
        <taxon>Oleaceae</taxon>
        <taxon>Forsythieae</taxon>
        <taxon>Forsythia</taxon>
    </lineage>
</organism>